<sequence length="44" mass="5014">MRRTWAFLLVLLFVMQVAEPWIVQASSVKVEYRVGGVLSLLGHL</sequence>
<reference evidence="1 2" key="1">
    <citation type="submission" date="2021-03" db="EMBL/GenBank/DDBJ databases">
        <title>Genomic Encyclopedia of Type Strains, Phase IV (KMG-IV): sequencing the most valuable type-strain genomes for metagenomic binning, comparative biology and taxonomic classification.</title>
        <authorList>
            <person name="Goeker M."/>
        </authorList>
    </citation>
    <scope>NUCLEOTIDE SEQUENCE [LARGE SCALE GENOMIC DNA]</scope>
    <source>
        <strain evidence="1 2">DSM 24738</strain>
    </source>
</reference>
<protein>
    <submittedName>
        <fullName evidence="1">Uncharacterized protein</fullName>
    </submittedName>
</protein>
<dbReference type="RefSeq" id="WP_280922210.1">
    <property type="nucleotide sequence ID" value="NZ_JAGGKT010000007.1"/>
</dbReference>
<evidence type="ECO:0000313" key="1">
    <source>
        <dbReference type="EMBL" id="MBP1932628.1"/>
    </source>
</evidence>
<accession>A0ABS4GQT7</accession>
<proteinExistence type="predicted"/>
<organism evidence="1 2">
    <name type="scientific">Ammoniphilus resinae</name>
    <dbReference type="NCBI Taxonomy" id="861532"/>
    <lineage>
        <taxon>Bacteria</taxon>
        <taxon>Bacillati</taxon>
        <taxon>Bacillota</taxon>
        <taxon>Bacilli</taxon>
        <taxon>Bacillales</taxon>
        <taxon>Paenibacillaceae</taxon>
        <taxon>Aneurinibacillus group</taxon>
        <taxon>Ammoniphilus</taxon>
    </lineage>
</organism>
<dbReference type="Proteomes" id="UP001519343">
    <property type="component" value="Unassembled WGS sequence"/>
</dbReference>
<name>A0ABS4GQT7_9BACL</name>
<evidence type="ECO:0000313" key="2">
    <source>
        <dbReference type="Proteomes" id="UP001519343"/>
    </source>
</evidence>
<comment type="caution">
    <text evidence="1">The sequence shown here is derived from an EMBL/GenBank/DDBJ whole genome shotgun (WGS) entry which is preliminary data.</text>
</comment>
<gene>
    <name evidence="1" type="ORF">J2Z37_002636</name>
</gene>
<dbReference type="EMBL" id="JAGGKT010000007">
    <property type="protein sequence ID" value="MBP1932628.1"/>
    <property type="molecule type" value="Genomic_DNA"/>
</dbReference>
<keyword evidence="2" id="KW-1185">Reference proteome</keyword>